<dbReference type="HOGENOM" id="CLU_017266_1_0_6"/>
<evidence type="ECO:0000256" key="12">
    <source>
        <dbReference type="ARBA" id="ARBA00081411"/>
    </source>
</evidence>
<evidence type="ECO:0000256" key="2">
    <source>
        <dbReference type="ARBA" id="ARBA00001936"/>
    </source>
</evidence>
<comment type="similarity">
    <text evidence="3">Belongs to the peptidase M24B family.</text>
</comment>
<dbReference type="SMART" id="SM01011">
    <property type="entry name" value="AMP_N"/>
    <property type="match status" value="1"/>
</dbReference>
<dbReference type="OrthoDB" id="9806388at2"/>
<comment type="cofactor">
    <cofactor evidence="2">
        <name>Mn(2+)</name>
        <dbReference type="ChEBI" id="CHEBI:29035"/>
    </cofactor>
</comment>
<feature type="domain" description="Aminopeptidase P N-terminal" evidence="13">
    <location>
        <begin position="2"/>
        <end position="138"/>
    </location>
</feature>
<dbReference type="InterPro" id="IPR052433">
    <property type="entry name" value="X-Pro_dipept-like"/>
</dbReference>
<evidence type="ECO:0000256" key="7">
    <source>
        <dbReference type="ARBA" id="ARBA00022801"/>
    </source>
</evidence>
<dbReference type="eggNOG" id="COG0006">
    <property type="taxonomic scope" value="Bacteria"/>
</dbReference>
<dbReference type="PRINTS" id="PR00599">
    <property type="entry name" value="MAPEPTIDASE"/>
</dbReference>
<protein>
    <recommendedName>
        <fullName evidence="10">Xaa-Pro aminopeptidase</fullName>
        <ecNumber evidence="4">3.4.11.9</ecNumber>
    </recommendedName>
    <alternativeName>
        <fullName evidence="11">Aminopeptidase P II</fullName>
    </alternativeName>
    <alternativeName>
        <fullName evidence="12">X-Pro aminopeptidase</fullName>
    </alternativeName>
</protein>
<proteinExistence type="inferred from homology"/>
<dbReference type="InterPro" id="IPR029149">
    <property type="entry name" value="Creatin/AminoP/Spt16_N"/>
</dbReference>
<dbReference type="AlphaFoldDB" id="F5Z9N3"/>
<organism evidence="14 15">
    <name type="scientific">Alteromonas naphthalenivorans</name>
    <dbReference type="NCBI Taxonomy" id="715451"/>
    <lineage>
        <taxon>Bacteria</taxon>
        <taxon>Pseudomonadati</taxon>
        <taxon>Pseudomonadota</taxon>
        <taxon>Gammaproteobacteria</taxon>
        <taxon>Alteromonadales</taxon>
        <taxon>Alteromonadaceae</taxon>
        <taxon>Alteromonas/Salinimonas group</taxon>
        <taxon>Alteromonas</taxon>
    </lineage>
</organism>
<keyword evidence="8" id="KW-0482">Metalloprotease</keyword>
<comment type="catalytic activity">
    <reaction evidence="1">
        <text>Release of any N-terminal amino acid, including proline, that is linked to proline, even from a dipeptide or tripeptide.</text>
        <dbReference type="EC" id="3.4.11.9"/>
    </reaction>
</comment>
<keyword evidence="6" id="KW-0479">Metal-binding</keyword>
<gene>
    <name evidence="14" type="ordered locus">ambt_02420</name>
</gene>
<evidence type="ECO:0000256" key="3">
    <source>
        <dbReference type="ARBA" id="ARBA00008766"/>
    </source>
</evidence>
<reference evidence="14 15" key="1">
    <citation type="journal article" date="2011" name="J. Bacteriol.">
        <title>Complete genome sequence of the polycyclic aromatic hydrocarbon-degrading bacterium Alteromonas sp. strain SN2.</title>
        <authorList>
            <person name="Jin H.M."/>
            <person name="Jeong H."/>
            <person name="Moon E.J."/>
            <person name="Math R.K."/>
            <person name="Lee K."/>
            <person name="Kim H.J."/>
            <person name="Jeon C.O."/>
            <person name="Oh T.K."/>
            <person name="Kim J.F."/>
        </authorList>
    </citation>
    <scope>NUCLEOTIDE SEQUENCE [LARGE SCALE GENOMIC DNA]</scope>
    <source>
        <strain evidence="15">JCM 17741 / KACC 18427 / KCTC 11700BP / SN2</strain>
    </source>
</reference>
<dbReference type="MEROPS" id="M24.004"/>
<name>F5Z9N3_ALTNA</name>
<dbReference type="Pfam" id="PF05195">
    <property type="entry name" value="AMP_N"/>
    <property type="match status" value="1"/>
</dbReference>
<evidence type="ECO:0000256" key="4">
    <source>
        <dbReference type="ARBA" id="ARBA00012574"/>
    </source>
</evidence>
<dbReference type="InterPro" id="IPR036005">
    <property type="entry name" value="Creatinase/aminopeptidase-like"/>
</dbReference>
<dbReference type="PANTHER" id="PTHR43226:SF4">
    <property type="entry name" value="XAA-PRO AMINOPEPTIDASE 3"/>
    <property type="match status" value="1"/>
</dbReference>
<dbReference type="EMBL" id="CP002339">
    <property type="protein sequence ID" value="AEF02038.1"/>
    <property type="molecule type" value="Genomic_DNA"/>
</dbReference>
<dbReference type="PROSITE" id="PS00491">
    <property type="entry name" value="PROLINE_PEPTIDASE"/>
    <property type="match status" value="1"/>
</dbReference>
<keyword evidence="15" id="KW-1185">Reference proteome</keyword>
<evidence type="ECO:0000313" key="15">
    <source>
        <dbReference type="Proteomes" id="UP000000683"/>
    </source>
</evidence>
<keyword evidence="5" id="KW-0645">Protease</keyword>
<evidence type="ECO:0000313" key="14">
    <source>
        <dbReference type="EMBL" id="AEF02038.1"/>
    </source>
</evidence>
<evidence type="ECO:0000256" key="11">
    <source>
        <dbReference type="ARBA" id="ARBA00075356"/>
    </source>
</evidence>
<dbReference type="Pfam" id="PF00557">
    <property type="entry name" value="Peptidase_M24"/>
    <property type="match status" value="1"/>
</dbReference>
<dbReference type="KEGG" id="alt:ambt_02420"/>
<evidence type="ECO:0000256" key="9">
    <source>
        <dbReference type="ARBA" id="ARBA00023211"/>
    </source>
</evidence>
<evidence type="ECO:0000256" key="5">
    <source>
        <dbReference type="ARBA" id="ARBA00022670"/>
    </source>
</evidence>
<dbReference type="CDD" id="cd01087">
    <property type="entry name" value="Prolidase"/>
    <property type="match status" value="1"/>
</dbReference>
<keyword evidence="9" id="KW-0464">Manganese</keyword>
<evidence type="ECO:0000256" key="8">
    <source>
        <dbReference type="ARBA" id="ARBA00023049"/>
    </source>
</evidence>
<dbReference type="PANTHER" id="PTHR43226">
    <property type="entry name" value="XAA-PRO AMINOPEPTIDASE 3"/>
    <property type="match status" value="1"/>
</dbReference>
<evidence type="ECO:0000256" key="10">
    <source>
        <dbReference type="ARBA" id="ARBA00069363"/>
    </source>
</evidence>
<dbReference type="FunFam" id="3.90.230.10:FF:000002">
    <property type="entry name" value="Xaa-Pro aminopeptidase 3"/>
    <property type="match status" value="1"/>
</dbReference>
<dbReference type="RefSeq" id="WP_013782980.1">
    <property type="nucleotide sequence ID" value="NC_015554.1"/>
</dbReference>
<evidence type="ECO:0000256" key="1">
    <source>
        <dbReference type="ARBA" id="ARBA00001424"/>
    </source>
</evidence>
<dbReference type="InterPro" id="IPR007865">
    <property type="entry name" value="Aminopep_P_N"/>
</dbReference>
<dbReference type="InterPro" id="IPR001714">
    <property type="entry name" value="Pept_M24_MAP"/>
</dbReference>
<dbReference type="InterPro" id="IPR001131">
    <property type="entry name" value="Peptidase_M24B_aminopep-P_CS"/>
</dbReference>
<evidence type="ECO:0000259" key="13">
    <source>
        <dbReference type="SMART" id="SM01011"/>
    </source>
</evidence>
<dbReference type="GO" id="GO:0005829">
    <property type="term" value="C:cytosol"/>
    <property type="evidence" value="ECO:0007669"/>
    <property type="project" value="TreeGrafter"/>
</dbReference>
<sequence>MISAQEFIARQDRLLAQCLPNSVCVIPAAGLVTRSRDTEYLFRQNSDFWYLTGFEEADAWLILSNHPRYGESYRAMVCLPKDKDAEIWQGRRLGAEAALSRFSLDEAFELSELGDALLESLQGQDHLYFALGENEEADAQVNSAVATLRNAPKEALAPKTITDVRPILHEMRVFKSACEVAMMKAAAEITARAHKRAMQYAKPGCFEYQLEAELHHEFAMAGARAPAYSTIVGSGENACILHYTENSSQIQDGDLVLIDAGAEFQGYAADITRTFPVNGKFTKPQREIYELVLKAQESVLAMLGPGITLTDAMTHSAEVITEGLVALGVLKGSVGENLDQKAWRQFYMHGLGHFLGLDVHDVGNYKLNGQDRLLKPGMVLTVEPGIYIASDSDVPEQYKGIGVRIEDDVVVTATGVDILTADVPKTVKDIEALIQPANKESKKENTKEGSKA</sequence>
<dbReference type="NCBIfam" id="NF008131">
    <property type="entry name" value="PRK10879.1"/>
    <property type="match status" value="1"/>
</dbReference>
<dbReference type="Gene3D" id="3.90.230.10">
    <property type="entry name" value="Creatinase/methionine aminopeptidase superfamily"/>
    <property type="match status" value="1"/>
</dbReference>
<dbReference type="Gene3D" id="3.40.350.10">
    <property type="entry name" value="Creatinase/prolidase N-terminal domain"/>
    <property type="match status" value="1"/>
</dbReference>
<dbReference type="SUPFAM" id="SSF55920">
    <property type="entry name" value="Creatinase/aminopeptidase"/>
    <property type="match status" value="1"/>
</dbReference>
<dbReference type="InterPro" id="IPR000994">
    <property type="entry name" value="Pept_M24"/>
</dbReference>
<keyword evidence="7" id="KW-0378">Hydrolase</keyword>
<dbReference type="SUPFAM" id="SSF53092">
    <property type="entry name" value="Creatinase/prolidase N-terminal domain"/>
    <property type="match status" value="1"/>
</dbReference>
<accession>F5Z9N3</accession>
<dbReference type="GO" id="GO:0070006">
    <property type="term" value="F:metalloaminopeptidase activity"/>
    <property type="evidence" value="ECO:0007669"/>
    <property type="project" value="InterPro"/>
</dbReference>
<keyword evidence="14" id="KW-0031">Aminopeptidase</keyword>
<dbReference type="Proteomes" id="UP000000683">
    <property type="component" value="Chromosome"/>
</dbReference>
<dbReference type="GO" id="GO:0030145">
    <property type="term" value="F:manganese ion binding"/>
    <property type="evidence" value="ECO:0007669"/>
    <property type="project" value="InterPro"/>
</dbReference>
<dbReference type="GO" id="GO:0006508">
    <property type="term" value="P:proteolysis"/>
    <property type="evidence" value="ECO:0007669"/>
    <property type="project" value="UniProtKB-KW"/>
</dbReference>
<dbReference type="EC" id="3.4.11.9" evidence="4"/>
<evidence type="ECO:0000256" key="6">
    <source>
        <dbReference type="ARBA" id="ARBA00022723"/>
    </source>
</evidence>